<dbReference type="InterPro" id="IPR036291">
    <property type="entry name" value="NAD(P)-bd_dom_sf"/>
</dbReference>
<dbReference type="Pfam" id="PF00107">
    <property type="entry name" value="ADH_zinc_N"/>
    <property type="match status" value="1"/>
</dbReference>
<accession>A0A0R2C4V5</accession>
<name>A0A0R2C4V5_9LACO</name>
<gene>
    <name evidence="4" type="ORF">FD19_GL001606</name>
</gene>
<dbReference type="SMART" id="SM00829">
    <property type="entry name" value="PKS_ER"/>
    <property type="match status" value="1"/>
</dbReference>
<dbReference type="GO" id="GO:0016651">
    <property type="term" value="F:oxidoreductase activity, acting on NAD(P)H"/>
    <property type="evidence" value="ECO:0007669"/>
    <property type="project" value="TreeGrafter"/>
</dbReference>
<sequence>MEVHIIMKAFVVNHAGDSSALELVDRPMPHADATHSVMRIRAFGVHRYEVLTREGGSPSVHFPRVLGVEAVGEVAATAPDSGLKVGAHVLTINGGFGRAFDGSYEEYALVPNKQLYTADYQGSWTDFAQYPETFSTAYGALQSLRLAPHDHLLVRGGTSAVGLAIIKLAKASGYQVTATSRKAARLAFLRDAGADEAVQDRDGQLQTESMYAGIIDLVGATTVMNSVAHINVGGTCCMVGLLSGEWVMHEFSPFDLQNRYLTTYDSGFADQQLINAMFALINAHHITIPISKVFPFTDLPAAQDYVMANPQIGEVIVTTD</sequence>
<reference evidence="4 5" key="1">
    <citation type="journal article" date="2015" name="Genome Announc.">
        <title>Expanding the biotechnology potential of lactobacilli through comparative genomics of 213 strains and associated genera.</title>
        <authorList>
            <person name="Sun Z."/>
            <person name="Harris H.M."/>
            <person name="McCann A."/>
            <person name="Guo C."/>
            <person name="Argimon S."/>
            <person name="Zhang W."/>
            <person name="Yang X."/>
            <person name="Jeffery I.B."/>
            <person name="Cooney J.C."/>
            <person name="Kagawa T.F."/>
            <person name="Liu W."/>
            <person name="Song Y."/>
            <person name="Salvetti E."/>
            <person name="Wrobel A."/>
            <person name="Rasinkangas P."/>
            <person name="Parkhill J."/>
            <person name="Rea M.C."/>
            <person name="O'Sullivan O."/>
            <person name="Ritari J."/>
            <person name="Douillard F.P."/>
            <person name="Paul Ross R."/>
            <person name="Yang R."/>
            <person name="Briner A.E."/>
            <person name="Felis G.E."/>
            <person name="de Vos W.M."/>
            <person name="Barrangou R."/>
            <person name="Klaenhammer T.R."/>
            <person name="Caufield P.W."/>
            <person name="Cui Y."/>
            <person name="Zhang H."/>
            <person name="O'Toole P.W."/>
        </authorList>
    </citation>
    <scope>NUCLEOTIDE SEQUENCE [LARGE SCALE GENOMIC DNA]</scope>
    <source>
        <strain evidence="4 5">DSM 22698</strain>
    </source>
</reference>
<dbReference type="Gene3D" id="3.90.180.10">
    <property type="entry name" value="Medium-chain alcohol dehydrogenases, catalytic domain"/>
    <property type="match status" value="1"/>
</dbReference>
<dbReference type="InterPro" id="IPR011032">
    <property type="entry name" value="GroES-like_sf"/>
</dbReference>
<organism evidence="4 5">
    <name type="scientific">Lacticaseibacillus thailandensis DSM 22698 = JCM 13996</name>
    <dbReference type="NCBI Taxonomy" id="1423810"/>
    <lineage>
        <taxon>Bacteria</taxon>
        <taxon>Bacillati</taxon>
        <taxon>Bacillota</taxon>
        <taxon>Bacilli</taxon>
        <taxon>Lactobacillales</taxon>
        <taxon>Lactobacillaceae</taxon>
        <taxon>Lacticaseibacillus</taxon>
    </lineage>
</organism>
<evidence type="ECO:0000313" key="5">
    <source>
        <dbReference type="Proteomes" id="UP000051789"/>
    </source>
</evidence>
<evidence type="ECO:0000313" key="4">
    <source>
        <dbReference type="EMBL" id="KRM86753.1"/>
    </source>
</evidence>
<evidence type="ECO:0000259" key="3">
    <source>
        <dbReference type="SMART" id="SM00829"/>
    </source>
</evidence>
<dbReference type="GO" id="GO:0070402">
    <property type="term" value="F:NADPH binding"/>
    <property type="evidence" value="ECO:0007669"/>
    <property type="project" value="TreeGrafter"/>
</dbReference>
<dbReference type="SUPFAM" id="SSF51735">
    <property type="entry name" value="NAD(P)-binding Rossmann-fold domains"/>
    <property type="match status" value="1"/>
</dbReference>
<keyword evidence="1" id="KW-0521">NADP</keyword>
<dbReference type="STRING" id="1423810.FD19_GL001606"/>
<dbReference type="EMBL" id="AYZK01000005">
    <property type="protein sequence ID" value="KRM86753.1"/>
    <property type="molecule type" value="Genomic_DNA"/>
</dbReference>
<evidence type="ECO:0000256" key="1">
    <source>
        <dbReference type="ARBA" id="ARBA00022857"/>
    </source>
</evidence>
<dbReference type="PANTHER" id="PTHR48106:SF18">
    <property type="entry name" value="QUINONE OXIDOREDUCTASE PIG3"/>
    <property type="match status" value="1"/>
</dbReference>
<dbReference type="InterPro" id="IPR013149">
    <property type="entry name" value="ADH-like_C"/>
</dbReference>
<feature type="domain" description="Enoyl reductase (ER)" evidence="3">
    <location>
        <begin position="16"/>
        <end position="317"/>
    </location>
</feature>
<dbReference type="Proteomes" id="UP000051789">
    <property type="component" value="Unassembled WGS sequence"/>
</dbReference>
<dbReference type="InterPro" id="IPR020843">
    <property type="entry name" value="ER"/>
</dbReference>
<dbReference type="PANTHER" id="PTHR48106">
    <property type="entry name" value="QUINONE OXIDOREDUCTASE PIG3-RELATED"/>
    <property type="match status" value="1"/>
</dbReference>
<dbReference type="AlphaFoldDB" id="A0A0R2C4V5"/>
<dbReference type="InterPro" id="IPR013154">
    <property type="entry name" value="ADH-like_N"/>
</dbReference>
<protein>
    <submittedName>
        <fullName evidence="4">NADPH quinone reductase related Zn-dependent oxidoreductase</fullName>
    </submittedName>
</protein>
<keyword evidence="2" id="KW-0560">Oxidoreductase</keyword>
<comment type="caution">
    <text evidence="4">The sequence shown here is derived from an EMBL/GenBank/DDBJ whole genome shotgun (WGS) entry which is preliminary data.</text>
</comment>
<dbReference type="PATRIC" id="fig|1423810.4.peg.1655"/>
<dbReference type="SUPFAM" id="SSF50129">
    <property type="entry name" value="GroES-like"/>
    <property type="match status" value="1"/>
</dbReference>
<proteinExistence type="predicted"/>
<evidence type="ECO:0000256" key="2">
    <source>
        <dbReference type="ARBA" id="ARBA00023002"/>
    </source>
</evidence>
<dbReference type="Pfam" id="PF08240">
    <property type="entry name" value="ADH_N"/>
    <property type="match status" value="1"/>
</dbReference>
<keyword evidence="5" id="KW-1185">Reference proteome</keyword>